<feature type="chain" id="PRO_5003413985" description="Peptidase S1 domain-containing protein" evidence="8">
    <location>
        <begin position="34"/>
        <end position="265"/>
    </location>
</feature>
<comment type="similarity">
    <text evidence="1">Belongs to the peptidase S1 family. Snake venom subfamily.</text>
</comment>
<dbReference type="GO" id="GO:0051604">
    <property type="term" value="P:protein maturation"/>
    <property type="evidence" value="ECO:0000318"/>
    <property type="project" value="GO_Central"/>
</dbReference>
<reference evidence="10 11" key="1">
    <citation type="submission" date="2009-12" db="EMBL/GenBank/DDBJ databases">
        <title>The Genome Sequence of Anolis carolinensis (Green Anole Lizard).</title>
        <authorList>
            <consortium name="The Genome Sequencing Platform"/>
            <person name="Di Palma F."/>
            <person name="Alfoldi J."/>
            <person name="Heiman D."/>
            <person name="Young S."/>
            <person name="Grabherr M."/>
            <person name="Johnson J."/>
            <person name="Lander E.S."/>
            <person name="Lindblad-Toh K."/>
        </authorList>
    </citation>
    <scope>NUCLEOTIDE SEQUENCE [LARGE SCALE GENOMIC DNA]</scope>
    <source>
        <strain evidence="10 11">JBL SC #1</strain>
    </source>
</reference>
<dbReference type="GeneID" id="100557669"/>
<dbReference type="SUPFAM" id="SSF50494">
    <property type="entry name" value="Trypsin-like serine proteases"/>
    <property type="match status" value="1"/>
</dbReference>
<evidence type="ECO:0000256" key="1">
    <source>
        <dbReference type="ARBA" id="ARBA00009228"/>
    </source>
</evidence>
<dbReference type="PANTHER" id="PTHR24271">
    <property type="entry name" value="KALLIKREIN-RELATED"/>
    <property type="match status" value="1"/>
</dbReference>
<reference evidence="10" key="3">
    <citation type="submission" date="2025-09" db="UniProtKB">
        <authorList>
            <consortium name="Ensembl"/>
        </authorList>
    </citation>
    <scope>IDENTIFICATION</scope>
</reference>
<dbReference type="Gene3D" id="2.40.10.10">
    <property type="entry name" value="Trypsin-like serine proteases"/>
    <property type="match status" value="2"/>
</dbReference>
<sequence>MHGVKHKGARMALLFDIWLSMAILLLTISRDQCADITGGREAIPHSRPFMALIQGNMICGGTLIKPNWVLTAAHCKSENLKVTLGAHSLKKTERSKQILAVAKQISYPCFDKEARDNDLMLLQLKGSAKITKEVATVKLTRLPTDIKAGTQCLVAGWGAIRDTDKKGSDTLQEVNVTVIERKLCNDNMHYNSKPVITMNMVCAGDKKGQKDACKGDSGGPLICNGEQKAVVSFGKKCGSKKFPGVYARLGKAHLDWIRKTIGGDL</sequence>
<dbReference type="PANTHER" id="PTHR24271:SF69">
    <property type="entry name" value="GRANZYME A"/>
    <property type="match status" value="1"/>
</dbReference>
<keyword evidence="11" id="KW-1185">Reference proteome</keyword>
<dbReference type="InterPro" id="IPR009003">
    <property type="entry name" value="Peptidase_S1_PA"/>
</dbReference>
<evidence type="ECO:0000256" key="6">
    <source>
        <dbReference type="ARBA" id="ARBA00023157"/>
    </source>
</evidence>
<dbReference type="Proteomes" id="UP000001646">
    <property type="component" value="Chromosome 2"/>
</dbReference>
<dbReference type="InterPro" id="IPR033116">
    <property type="entry name" value="TRYPSIN_SER"/>
</dbReference>
<gene>
    <name evidence="10" type="primary">LOC100557669</name>
</gene>
<protein>
    <recommendedName>
        <fullName evidence="9">Peptidase S1 domain-containing protein</fullName>
    </recommendedName>
</protein>
<dbReference type="InterPro" id="IPR001314">
    <property type="entry name" value="Peptidase_S1A"/>
</dbReference>
<dbReference type="InterPro" id="IPR043504">
    <property type="entry name" value="Peptidase_S1_PA_chymotrypsin"/>
</dbReference>
<dbReference type="GO" id="GO:0035821">
    <property type="term" value="P:modulation of process of another organism"/>
    <property type="evidence" value="ECO:0007669"/>
    <property type="project" value="UniProtKB-ARBA"/>
</dbReference>
<dbReference type="PROSITE" id="PS00135">
    <property type="entry name" value="TRYPSIN_SER"/>
    <property type="match status" value="1"/>
</dbReference>
<dbReference type="SMART" id="SM00020">
    <property type="entry name" value="Tryp_SPc"/>
    <property type="match status" value="1"/>
</dbReference>
<dbReference type="PROSITE" id="PS00134">
    <property type="entry name" value="TRYPSIN_HIS"/>
    <property type="match status" value="1"/>
</dbReference>
<evidence type="ECO:0000256" key="5">
    <source>
        <dbReference type="ARBA" id="ARBA00022825"/>
    </source>
</evidence>
<dbReference type="Bgee" id="ENSACAG00000015452">
    <property type="expression patterns" value="Expressed in liver and 5 other cell types or tissues"/>
</dbReference>
<dbReference type="GO" id="GO:0005615">
    <property type="term" value="C:extracellular space"/>
    <property type="evidence" value="ECO:0000318"/>
    <property type="project" value="GO_Central"/>
</dbReference>
<evidence type="ECO:0000256" key="2">
    <source>
        <dbReference type="ARBA" id="ARBA00022670"/>
    </source>
</evidence>
<reference evidence="10" key="2">
    <citation type="submission" date="2025-08" db="UniProtKB">
        <authorList>
            <consortium name="Ensembl"/>
        </authorList>
    </citation>
    <scope>IDENTIFICATION</scope>
</reference>
<organism evidence="10 11">
    <name type="scientific">Anolis carolinensis</name>
    <name type="common">Green anole</name>
    <name type="synonym">American chameleon</name>
    <dbReference type="NCBI Taxonomy" id="28377"/>
    <lineage>
        <taxon>Eukaryota</taxon>
        <taxon>Metazoa</taxon>
        <taxon>Chordata</taxon>
        <taxon>Craniata</taxon>
        <taxon>Vertebrata</taxon>
        <taxon>Euteleostomi</taxon>
        <taxon>Lepidosauria</taxon>
        <taxon>Squamata</taxon>
        <taxon>Bifurcata</taxon>
        <taxon>Unidentata</taxon>
        <taxon>Episquamata</taxon>
        <taxon>Toxicofera</taxon>
        <taxon>Iguania</taxon>
        <taxon>Dactyloidae</taxon>
        <taxon>Anolis</taxon>
    </lineage>
</organism>
<dbReference type="GO" id="GO:0004252">
    <property type="term" value="F:serine-type endopeptidase activity"/>
    <property type="evidence" value="ECO:0000318"/>
    <property type="project" value="GO_Central"/>
</dbReference>
<dbReference type="PRINTS" id="PR00722">
    <property type="entry name" value="CHYMOTRYPSIN"/>
</dbReference>
<dbReference type="Ensembl" id="ENSACAT00000015512.4">
    <property type="protein sequence ID" value="ENSACAP00000015205.3"/>
    <property type="gene ID" value="ENSACAG00000015452.4"/>
</dbReference>
<evidence type="ECO:0000256" key="3">
    <source>
        <dbReference type="ARBA" id="ARBA00022729"/>
    </source>
</evidence>
<dbReference type="FunFam" id="2.40.10.10:FF:000120">
    <property type="entry name" value="Putative serine protease"/>
    <property type="match status" value="1"/>
</dbReference>
<evidence type="ECO:0000256" key="8">
    <source>
        <dbReference type="SAM" id="SignalP"/>
    </source>
</evidence>
<dbReference type="GeneTree" id="ENSGT00940000159928"/>
<dbReference type="KEGG" id="acs:100557669"/>
<dbReference type="STRING" id="28377.ENSACAP00000015205"/>
<evidence type="ECO:0000259" key="9">
    <source>
        <dbReference type="PROSITE" id="PS50240"/>
    </source>
</evidence>
<accession>G1KR50</accession>
<evidence type="ECO:0000313" key="11">
    <source>
        <dbReference type="Proteomes" id="UP000001646"/>
    </source>
</evidence>
<dbReference type="InParanoid" id="G1KR50"/>
<dbReference type="HOGENOM" id="CLU_006842_1_0_1"/>
<dbReference type="PROSITE" id="PS50240">
    <property type="entry name" value="TRYPSIN_DOM"/>
    <property type="match status" value="1"/>
</dbReference>
<dbReference type="MEROPS" id="S01.135"/>
<name>G1KR50_ANOCA</name>
<feature type="signal peptide" evidence="8">
    <location>
        <begin position="1"/>
        <end position="33"/>
    </location>
</feature>
<feature type="domain" description="Peptidase S1" evidence="9">
    <location>
        <begin position="36"/>
        <end position="262"/>
    </location>
</feature>
<dbReference type="CDD" id="cd00190">
    <property type="entry name" value="Tryp_SPc"/>
    <property type="match status" value="1"/>
</dbReference>
<dbReference type="InterPro" id="IPR001254">
    <property type="entry name" value="Trypsin_dom"/>
</dbReference>
<keyword evidence="2 7" id="KW-0645">Protease</keyword>
<dbReference type="GO" id="GO:0140507">
    <property type="term" value="P:granzyme-mediated programmed cell death signaling pathway"/>
    <property type="evidence" value="ECO:0000318"/>
    <property type="project" value="GO_Central"/>
</dbReference>
<evidence type="ECO:0000313" key="10">
    <source>
        <dbReference type="Ensembl" id="ENSACAP00000015205.3"/>
    </source>
</evidence>
<dbReference type="AlphaFoldDB" id="G1KR50"/>
<keyword evidence="4 7" id="KW-0378">Hydrolase</keyword>
<evidence type="ECO:0000256" key="4">
    <source>
        <dbReference type="ARBA" id="ARBA00022801"/>
    </source>
</evidence>
<dbReference type="eggNOG" id="KOG3627">
    <property type="taxonomic scope" value="Eukaryota"/>
</dbReference>
<dbReference type="InterPro" id="IPR018114">
    <property type="entry name" value="TRYPSIN_HIS"/>
</dbReference>
<keyword evidence="3 8" id="KW-0732">Signal</keyword>
<keyword evidence="5 7" id="KW-0720">Serine protease</keyword>
<dbReference type="OrthoDB" id="6755574at2759"/>
<dbReference type="GO" id="GO:0006508">
    <property type="term" value="P:proteolysis"/>
    <property type="evidence" value="ECO:0007669"/>
    <property type="project" value="UniProtKB-KW"/>
</dbReference>
<keyword evidence="6" id="KW-1015">Disulfide bond</keyword>
<dbReference type="Pfam" id="PF00089">
    <property type="entry name" value="Trypsin"/>
    <property type="match status" value="1"/>
</dbReference>
<proteinExistence type="inferred from homology"/>
<evidence type="ECO:0000256" key="7">
    <source>
        <dbReference type="RuleBase" id="RU363034"/>
    </source>
</evidence>